<dbReference type="EMBL" id="MDUX01000045">
    <property type="protein sequence ID" value="KAF7598532.1"/>
    <property type="molecule type" value="Genomic_DNA"/>
</dbReference>
<dbReference type="Pfam" id="PF22692">
    <property type="entry name" value="LlgE_F_G_D1"/>
    <property type="match status" value="1"/>
</dbReference>
<dbReference type="NCBIfam" id="TIGR02490">
    <property type="entry name" value="flgF"/>
    <property type="match status" value="1"/>
</dbReference>
<evidence type="ECO:0000256" key="2">
    <source>
        <dbReference type="ARBA" id="ARBA00009677"/>
    </source>
</evidence>
<evidence type="ECO:0000256" key="6">
    <source>
        <dbReference type="RuleBase" id="RU362116"/>
    </source>
</evidence>
<evidence type="ECO:0000313" key="10">
    <source>
        <dbReference type="EMBL" id="KAF7598532.1"/>
    </source>
</evidence>
<keyword evidence="3 6" id="KW-0975">Bacterial flagellum</keyword>
<evidence type="ECO:0000256" key="5">
    <source>
        <dbReference type="ARBA" id="ARBA00040228"/>
    </source>
</evidence>
<proteinExistence type="inferred from homology"/>
<reference evidence="10 13" key="1">
    <citation type="submission" date="2016-08" db="EMBL/GenBank/DDBJ databases">
        <title>Candidatus Dactylopiibacterium carminicum genome sequence.</title>
        <authorList>
            <person name="Ramirez-Puebla S.T."/>
            <person name="Ormeno-Orrillo E."/>
            <person name="Vera-Ponce De Leon A."/>
            <person name="Luis L."/>
            <person name="Sanchez-Flores A."/>
            <person name="Monica R."/>
            <person name="Martinez-Romero E."/>
        </authorList>
    </citation>
    <scope>NUCLEOTIDE SEQUENCE [LARGE SCALE GENOMIC DNA]</scope>
    <source>
        <strain evidence="10">END1</strain>
    </source>
</reference>
<evidence type="ECO:0000256" key="4">
    <source>
        <dbReference type="ARBA" id="ARBA00038560"/>
    </source>
</evidence>
<dbReference type="Pfam" id="PF06429">
    <property type="entry name" value="Flg_bbr_C"/>
    <property type="match status" value="1"/>
</dbReference>
<dbReference type="NCBIfam" id="NF009280">
    <property type="entry name" value="PRK12640.1"/>
    <property type="match status" value="1"/>
</dbReference>
<accession>A0A272EQG7</accession>
<comment type="subunit">
    <text evidence="4 6">The basal body constitutes a major portion of the flagellar organelle and consists of five rings (E,L,P,S, and M) mounted on a central rod. The rod consists of about 26 subunits of FlgG in the distal portion, and FlgB, FlgC and FlgF are thought to build up the proximal portion of the rod with about 6 subunits each.</text>
</comment>
<reference evidence="11 12" key="2">
    <citation type="submission" date="2017-07" db="EMBL/GenBank/DDBJ databases">
        <title>Candidatus Dactylopiibacterium carminicum, a nitrogen-fixing symbiont of the cochineal insect Dactylopius coccus and Dactylopius opuntiae (Hemiptera: Coccoidea: Dactylopiidae).</title>
        <authorList>
            <person name="Vera A."/>
        </authorList>
    </citation>
    <scope>NUCLEOTIDE SEQUENCE [LARGE SCALE GENOMIC DNA]</scope>
    <source>
        <strain evidence="11 12">NFDCM</strain>
    </source>
</reference>
<dbReference type="GO" id="GO:0030694">
    <property type="term" value="C:bacterial-type flagellum basal body, rod"/>
    <property type="evidence" value="ECO:0007669"/>
    <property type="project" value="UniProtKB-UniRule"/>
</dbReference>
<evidence type="ECO:0000313" key="12">
    <source>
        <dbReference type="Proteomes" id="UP000216107"/>
    </source>
</evidence>
<evidence type="ECO:0000313" key="13">
    <source>
        <dbReference type="Proteomes" id="UP000623509"/>
    </source>
</evidence>
<dbReference type="RefSeq" id="WP_095525228.1">
    <property type="nucleotide sequence ID" value="NZ_MDUX01000045.1"/>
</dbReference>
<evidence type="ECO:0000259" key="7">
    <source>
        <dbReference type="Pfam" id="PF00460"/>
    </source>
</evidence>
<evidence type="ECO:0000259" key="8">
    <source>
        <dbReference type="Pfam" id="PF06429"/>
    </source>
</evidence>
<evidence type="ECO:0000259" key="9">
    <source>
        <dbReference type="Pfam" id="PF22692"/>
    </source>
</evidence>
<comment type="subcellular location">
    <subcellularLocation>
        <location evidence="1 6">Bacterial flagellum basal body</location>
    </subcellularLocation>
</comment>
<keyword evidence="11" id="KW-0969">Cilium</keyword>
<dbReference type="InterPro" id="IPR001444">
    <property type="entry name" value="Flag_bb_rod_N"/>
</dbReference>
<dbReference type="InterPro" id="IPR037925">
    <property type="entry name" value="FlgE/F/G-like"/>
</dbReference>
<dbReference type="EMBL" id="NMRN01000041">
    <property type="protein sequence ID" value="PAS92338.1"/>
    <property type="molecule type" value="Genomic_DNA"/>
</dbReference>
<dbReference type="AlphaFoldDB" id="A0A272EQG7"/>
<dbReference type="Proteomes" id="UP000216107">
    <property type="component" value="Unassembled WGS sequence"/>
</dbReference>
<organism evidence="11 12">
    <name type="scientific">Candidatus Dactylopiibacterium carminicum</name>
    <dbReference type="NCBI Taxonomy" id="857335"/>
    <lineage>
        <taxon>Bacteria</taxon>
        <taxon>Pseudomonadati</taxon>
        <taxon>Pseudomonadota</taxon>
        <taxon>Betaproteobacteria</taxon>
        <taxon>Rhodocyclales</taxon>
        <taxon>Rhodocyclaceae</taxon>
        <taxon>Candidatus Dactylopiibacterium</taxon>
    </lineage>
</organism>
<keyword evidence="11" id="KW-0966">Cell projection</keyword>
<dbReference type="SUPFAM" id="SSF117143">
    <property type="entry name" value="Flagellar hook protein flgE"/>
    <property type="match status" value="1"/>
</dbReference>
<evidence type="ECO:0000256" key="1">
    <source>
        <dbReference type="ARBA" id="ARBA00004117"/>
    </source>
</evidence>
<dbReference type="InterPro" id="IPR012836">
    <property type="entry name" value="FlgF"/>
</dbReference>
<feature type="domain" description="Flagellar basal body rod protein N-terminal" evidence="7">
    <location>
        <begin position="5"/>
        <end position="35"/>
    </location>
</feature>
<dbReference type="OrthoDB" id="9804559at2"/>
<dbReference type="PANTHER" id="PTHR30435">
    <property type="entry name" value="FLAGELLAR PROTEIN"/>
    <property type="match status" value="1"/>
</dbReference>
<evidence type="ECO:0000256" key="3">
    <source>
        <dbReference type="ARBA" id="ARBA00023143"/>
    </source>
</evidence>
<feature type="domain" description="Flagellar basal-body/hook protein C-terminal" evidence="8">
    <location>
        <begin position="199"/>
        <end position="240"/>
    </location>
</feature>
<dbReference type="InterPro" id="IPR020013">
    <property type="entry name" value="Flagellar_FlgE/F/G"/>
</dbReference>
<dbReference type="InterPro" id="IPR010930">
    <property type="entry name" value="Flg_bb/hook_C_dom"/>
</dbReference>
<dbReference type="PANTHER" id="PTHR30435:SF18">
    <property type="entry name" value="FLAGELLAR BASAL-BODY ROD PROTEIN FLGF"/>
    <property type="match status" value="1"/>
</dbReference>
<gene>
    <name evidence="11" type="primary">flgF</name>
    <name evidence="10" type="ORF">BGI27_12605</name>
    <name evidence="11" type="ORF">CGU29_12150</name>
</gene>
<dbReference type="Pfam" id="PF00460">
    <property type="entry name" value="Flg_bb_rod"/>
    <property type="match status" value="1"/>
</dbReference>
<dbReference type="InterPro" id="IPR053967">
    <property type="entry name" value="LlgE_F_G-like_D1"/>
</dbReference>
<dbReference type="NCBIfam" id="TIGR03506">
    <property type="entry name" value="FlgEFG_subfam"/>
    <property type="match status" value="1"/>
</dbReference>
<keyword evidence="11" id="KW-0282">Flagellum</keyword>
<protein>
    <recommendedName>
        <fullName evidence="5 6">Flagellar basal-body rod protein FlgF</fullName>
    </recommendedName>
</protein>
<dbReference type="Proteomes" id="UP000623509">
    <property type="component" value="Unassembled WGS sequence"/>
</dbReference>
<dbReference type="InterPro" id="IPR019776">
    <property type="entry name" value="Flagellar_basal_body_rod_CS"/>
</dbReference>
<sequence>MDKLIYTAMTGAKGTMGQQAAVANNLANVSTTGFRAELHRLRAVPVRSEALPSRAFVVDATVGTDFTPGPLAYTGRTLDVAVNGQGWLAITMPNGSEAYTRSGSLVADENGVLRTQLGFEVAGDAGPIALPPDNVIEIGGDGSISAIPTDGNRNAANVVGRLKLVNPPVENLIRGEDGLFRLPAGQVAPADENVRVSGGHVEGSNVNMVEQMVTMISLTRNYETQMQMLQRAQENDRAATKVISVS</sequence>
<comment type="caution">
    <text evidence="11">The sequence shown here is derived from an EMBL/GenBank/DDBJ whole genome shotgun (WGS) entry which is preliminary data.</text>
</comment>
<feature type="domain" description="Flagellar hook protein FlgE/F/G-like D1" evidence="9">
    <location>
        <begin position="81"/>
        <end position="146"/>
    </location>
</feature>
<name>A0A272EQG7_9RHOO</name>
<dbReference type="PROSITE" id="PS00588">
    <property type="entry name" value="FLAGELLA_BB_ROD"/>
    <property type="match status" value="1"/>
</dbReference>
<comment type="similarity">
    <text evidence="2 6">Belongs to the flagella basal body rod proteins family.</text>
</comment>
<dbReference type="GO" id="GO:0071978">
    <property type="term" value="P:bacterial-type flagellum-dependent swarming motility"/>
    <property type="evidence" value="ECO:0007669"/>
    <property type="project" value="TreeGrafter"/>
</dbReference>
<evidence type="ECO:0000313" key="11">
    <source>
        <dbReference type="EMBL" id="PAS92338.1"/>
    </source>
</evidence>
<keyword evidence="13" id="KW-1185">Reference proteome</keyword>